<dbReference type="GO" id="GO:0009252">
    <property type="term" value="P:peptidoglycan biosynthetic process"/>
    <property type="evidence" value="ECO:0007669"/>
    <property type="project" value="UniProtKB-KW"/>
</dbReference>
<evidence type="ECO:0000259" key="16">
    <source>
        <dbReference type="Pfam" id="PF00912"/>
    </source>
</evidence>
<keyword evidence="3" id="KW-0121">Carboxypeptidase</keyword>
<evidence type="ECO:0000256" key="5">
    <source>
        <dbReference type="ARBA" id="ARBA00022676"/>
    </source>
</evidence>
<dbReference type="SUPFAM" id="SSF56601">
    <property type="entry name" value="beta-lactamase/transpeptidase-like"/>
    <property type="match status" value="1"/>
</dbReference>
<comment type="catalytic activity">
    <reaction evidence="13">
        <text>[GlcNAc-(1-&gt;4)-Mur2Ac(oyl-L-Ala-gamma-D-Glu-L-Lys-D-Ala-D-Ala)](n)-di-trans,octa-cis-undecaprenyl diphosphate + beta-D-GlcNAc-(1-&gt;4)-Mur2Ac(oyl-L-Ala-gamma-D-Glu-L-Lys-D-Ala-D-Ala)-di-trans,octa-cis-undecaprenyl diphosphate = [GlcNAc-(1-&gt;4)-Mur2Ac(oyl-L-Ala-gamma-D-Glu-L-Lys-D-Ala-D-Ala)](n+1)-di-trans,octa-cis-undecaprenyl diphosphate + di-trans,octa-cis-undecaprenyl diphosphate + H(+)</text>
        <dbReference type="Rhea" id="RHEA:23708"/>
        <dbReference type="Rhea" id="RHEA-COMP:9602"/>
        <dbReference type="Rhea" id="RHEA-COMP:9603"/>
        <dbReference type="ChEBI" id="CHEBI:15378"/>
        <dbReference type="ChEBI" id="CHEBI:58405"/>
        <dbReference type="ChEBI" id="CHEBI:60033"/>
        <dbReference type="ChEBI" id="CHEBI:78435"/>
        <dbReference type="EC" id="2.4.99.28"/>
    </reaction>
</comment>
<evidence type="ECO:0000256" key="11">
    <source>
        <dbReference type="ARBA" id="ARBA00023316"/>
    </source>
</evidence>
<evidence type="ECO:0000256" key="10">
    <source>
        <dbReference type="ARBA" id="ARBA00023268"/>
    </source>
</evidence>
<keyword evidence="10" id="KW-0511">Multifunctional enzyme</keyword>
<dbReference type="Gene3D" id="1.10.3810.10">
    <property type="entry name" value="Biosynthetic peptidoglycan transglycosylase-like"/>
    <property type="match status" value="1"/>
</dbReference>
<comment type="catalytic activity">
    <reaction evidence="12">
        <text>Preferential cleavage: (Ac)2-L-Lys-D-Ala-|-D-Ala. Also transpeptidation of peptidyl-alanyl moieties that are N-acyl substituents of D-alanine.</text>
        <dbReference type="EC" id="3.4.16.4"/>
    </reaction>
</comment>
<evidence type="ECO:0000256" key="14">
    <source>
        <dbReference type="SAM" id="MobiDB-lite"/>
    </source>
</evidence>
<gene>
    <name evidence="18" type="ORF">ABN611_28630</name>
</gene>
<keyword evidence="6" id="KW-0808">Transferase</keyword>
<feature type="domain" description="Penicillin-binding protein transpeptidase" evidence="15">
    <location>
        <begin position="362"/>
        <end position="626"/>
    </location>
</feature>
<name>A0AAU7T719_9ACTN</name>
<organism evidence="18">
    <name type="scientific">Kribbella sp. HUAS MG21</name>
    <dbReference type="NCBI Taxonomy" id="3160966"/>
    <lineage>
        <taxon>Bacteria</taxon>
        <taxon>Bacillati</taxon>
        <taxon>Actinomycetota</taxon>
        <taxon>Actinomycetes</taxon>
        <taxon>Propionibacteriales</taxon>
        <taxon>Kribbellaceae</taxon>
        <taxon>Kribbella</taxon>
    </lineage>
</organism>
<feature type="compositionally biased region" description="Pro residues" evidence="14">
    <location>
        <begin position="766"/>
        <end position="801"/>
    </location>
</feature>
<protein>
    <submittedName>
        <fullName evidence="18">Transglycosylase domain-containing protein</fullName>
    </submittedName>
</protein>
<dbReference type="AlphaFoldDB" id="A0AAU7T719"/>
<evidence type="ECO:0000313" key="18">
    <source>
        <dbReference type="EMBL" id="XBV22517.1"/>
    </source>
</evidence>
<dbReference type="InterPro" id="IPR050396">
    <property type="entry name" value="Glycosyltr_51/Transpeptidase"/>
</dbReference>
<dbReference type="EMBL" id="CP158165">
    <property type="protein sequence ID" value="XBV22517.1"/>
    <property type="molecule type" value="Genomic_DNA"/>
</dbReference>
<comment type="similarity">
    <text evidence="1">In the C-terminal section; belongs to the transpeptidase family.</text>
</comment>
<keyword evidence="11" id="KW-0961">Cell wall biogenesis/degradation</keyword>
<sequence length="809" mass="86192">MHRGERRAQRPNVVWSVFLFLVVSALAGALAAGLALPFAGLAGVTTAKAHDTVQYLPQDLQTAPLAQKSVIQDKDGKTIATLYQQNRTPVTLKQISPVMLKAIVAIEDDRFYQHGAMDLKGTLRALLRNQSGGSVQQGGSSITQQYVKLSLINKARSPEEVKQATAETYERKIAELRYAIAVEKELSKDEILNRYLNLAFFGDRSYGIEAAAMHYFGVHAAKLNLPQAAMLAGLVKNPTGYDPIDSPKRAKARRDVVLRRMQELNIITAKQAQDAIKTPVIDPAKVRVVPSGCANSTYPFFCEYVVSKLKENAAFGKTAEERENYIETSGLVIRTSLDQKMQAAAEASVTKHSKPTDDVIAAITLVEPGTGLVKAMAQSRTYGAKKGQTAYNYNVEKSYAGGFGGFQNGSTMKAFTIAAAIGRGVPTTYRIRSPQTLALSGETFSTCDGPTSDDSYNPKNSTRTVLDPTMVEAAKASTNTYFLQLSQQIGLCPVATIASKLGMRDAQTGKPLEQVVSFTLGSAGLITPLMLSNAYATFAARGIYCTPQIITSIASLKTGKAFQTPGPNCHRVLSPGVADGVNYVLQQVMAKGGTGSKLKFGNSDLAGKTGTTDDNFAVWFAGYSSKLSAAAVVADADPPAGNMIGQTFNGKEMDDASGSGTAGPIWQTAMQLALQGLPSSKFVKPDDKIIRGNVKDLPYLKGMTPAAAALKLQSMGFKARIAPGGPVDSDAPAGMVAWTSPRQSDGAPEGATILLFVSNGSKAQPTTPPTPPVTPPVPPPTRPTATVKPPPGFPTCPPWDPRYPRCKRN</sequence>
<dbReference type="InterPro" id="IPR012338">
    <property type="entry name" value="Beta-lactam/transpept-like"/>
</dbReference>
<dbReference type="InterPro" id="IPR036950">
    <property type="entry name" value="PBP_transglycosylase"/>
</dbReference>
<dbReference type="GO" id="GO:0008360">
    <property type="term" value="P:regulation of cell shape"/>
    <property type="evidence" value="ECO:0007669"/>
    <property type="project" value="UniProtKB-KW"/>
</dbReference>
<evidence type="ECO:0000256" key="3">
    <source>
        <dbReference type="ARBA" id="ARBA00022645"/>
    </source>
</evidence>
<dbReference type="InterPro" id="IPR005543">
    <property type="entry name" value="PASTA_dom"/>
</dbReference>
<dbReference type="Pfam" id="PF03793">
    <property type="entry name" value="PASTA"/>
    <property type="match status" value="1"/>
</dbReference>
<dbReference type="Pfam" id="PF00905">
    <property type="entry name" value="Transpeptidase"/>
    <property type="match status" value="1"/>
</dbReference>
<dbReference type="PANTHER" id="PTHR32282">
    <property type="entry name" value="BINDING PROTEIN TRANSPEPTIDASE, PUTATIVE-RELATED"/>
    <property type="match status" value="1"/>
</dbReference>
<proteinExistence type="inferred from homology"/>
<dbReference type="InterPro" id="IPR023346">
    <property type="entry name" value="Lysozyme-like_dom_sf"/>
</dbReference>
<dbReference type="FunFam" id="1.10.3810.10:FF:000001">
    <property type="entry name" value="Penicillin-binding protein 1A"/>
    <property type="match status" value="1"/>
</dbReference>
<dbReference type="InterPro" id="IPR001460">
    <property type="entry name" value="PCN-bd_Tpept"/>
</dbReference>
<reference evidence="18" key="1">
    <citation type="submission" date="2024-06" db="EMBL/GenBank/DDBJ databases">
        <title>Kribbella sp. strain HUAS MG21 genome sequences.</title>
        <authorList>
            <person name="Mo P."/>
        </authorList>
    </citation>
    <scope>NUCLEOTIDE SEQUENCE</scope>
    <source>
        <strain evidence="18">HUAS MG21</strain>
    </source>
</reference>
<evidence type="ECO:0000256" key="8">
    <source>
        <dbReference type="ARBA" id="ARBA00022960"/>
    </source>
</evidence>
<dbReference type="CDD" id="cd06577">
    <property type="entry name" value="PASTA_pknB"/>
    <property type="match status" value="1"/>
</dbReference>
<feature type="region of interest" description="Disordered" evidence="14">
    <location>
        <begin position="760"/>
        <end position="809"/>
    </location>
</feature>
<evidence type="ECO:0000256" key="6">
    <source>
        <dbReference type="ARBA" id="ARBA00022679"/>
    </source>
</evidence>
<dbReference type="Pfam" id="PF00912">
    <property type="entry name" value="Transgly"/>
    <property type="match status" value="1"/>
</dbReference>
<dbReference type="GO" id="GO:0008658">
    <property type="term" value="F:penicillin binding"/>
    <property type="evidence" value="ECO:0007669"/>
    <property type="project" value="InterPro"/>
</dbReference>
<dbReference type="GO" id="GO:0009002">
    <property type="term" value="F:serine-type D-Ala-D-Ala carboxypeptidase activity"/>
    <property type="evidence" value="ECO:0007669"/>
    <property type="project" value="UniProtKB-EC"/>
</dbReference>
<keyword evidence="7" id="KW-0378">Hydrolase</keyword>
<evidence type="ECO:0000256" key="1">
    <source>
        <dbReference type="ARBA" id="ARBA00007090"/>
    </source>
</evidence>
<keyword evidence="9" id="KW-0573">Peptidoglycan synthesis</keyword>
<accession>A0AAU7T719</accession>
<dbReference type="Gene3D" id="3.30.10.20">
    <property type="match status" value="1"/>
</dbReference>
<dbReference type="RefSeq" id="WP_350275356.1">
    <property type="nucleotide sequence ID" value="NZ_CP158165.1"/>
</dbReference>
<feature type="region of interest" description="Disordered" evidence="14">
    <location>
        <begin position="443"/>
        <end position="463"/>
    </location>
</feature>
<keyword evidence="8" id="KW-0133">Cell shape</keyword>
<dbReference type="GO" id="GO:0030288">
    <property type="term" value="C:outer membrane-bounded periplasmic space"/>
    <property type="evidence" value="ECO:0007669"/>
    <property type="project" value="TreeGrafter"/>
</dbReference>
<feature type="domain" description="Glycosyl transferase family 51" evidence="16">
    <location>
        <begin position="76"/>
        <end position="262"/>
    </location>
</feature>
<dbReference type="PANTHER" id="PTHR32282:SF33">
    <property type="entry name" value="PEPTIDOGLYCAN GLYCOSYLTRANSFERASE"/>
    <property type="match status" value="1"/>
</dbReference>
<evidence type="ECO:0000256" key="9">
    <source>
        <dbReference type="ARBA" id="ARBA00022984"/>
    </source>
</evidence>
<keyword evidence="4" id="KW-0645">Protease</keyword>
<evidence type="ECO:0000256" key="4">
    <source>
        <dbReference type="ARBA" id="ARBA00022670"/>
    </source>
</evidence>
<keyword evidence="5" id="KW-0328">Glycosyltransferase</keyword>
<dbReference type="GO" id="GO:0006508">
    <property type="term" value="P:proteolysis"/>
    <property type="evidence" value="ECO:0007669"/>
    <property type="project" value="UniProtKB-KW"/>
</dbReference>
<evidence type="ECO:0000259" key="17">
    <source>
        <dbReference type="Pfam" id="PF03793"/>
    </source>
</evidence>
<dbReference type="InterPro" id="IPR001264">
    <property type="entry name" value="Glyco_trans_51"/>
</dbReference>
<evidence type="ECO:0000256" key="13">
    <source>
        <dbReference type="ARBA" id="ARBA00049902"/>
    </source>
</evidence>
<dbReference type="Gene3D" id="3.40.710.10">
    <property type="entry name" value="DD-peptidase/beta-lactamase superfamily"/>
    <property type="match status" value="1"/>
</dbReference>
<dbReference type="GO" id="GO:0008955">
    <property type="term" value="F:peptidoglycan glycosyltransferase activity"/>
    <property type="evidence" value="ECO:0007669"/>
    <property type="project" value="UniProtKB-EC"/>
</dbReference>
<evidence type="ECO:0000256" key="7">
    <source>
        <dbReference type="ARBA" id="ARBA00022801"/>
    </source>
</evidence>
<evidence type="ECO:0000256" key="2">
    <source>
        <dbReference type="ARBA" id="ARBA00007739"/>
    </source>
</evidence>
<evidence type="ECO:0000256" key="12">
    <source>
        <dbReference type="ARBA" id="ARBA00034000"/>
    </source>
</evidence>
<feature type="domain" description="PASTA" evidence="17">
    <location>
        <begin position="697"/>
        <end position="759"/>
    </location>
</feature>
<dbReference type="GO" id="GO:0071555">
    <property type="term" value="P:cell wall organization"/>
    <property type="evidence" value="ECO:0007669"/>
    <property type="project" value="UniProtKB-KW"/>
</dbReference>
<evidence type="ECO:0000259" key="15">
    <source>
        <dbReference type="Pfam" id="PF00905"/>
    </source>
</evidence>
<dbReference type="SUPFAM" id="SSF53955">
    <property type="entry name" value="Lysozyme-like"/>
    <property type="match status" value="1"/>
</dbReference>
<comment type="similarity">
    <text evidence="2">In the N-terminal section; belongs to the glycosyltransferase 51 family.</text>
</comment>